<dbReference type="PANTHER" id="PTHR24067">
    <property type="entry name" value="UBIQUITIN-CONJUGATING ENZYME E2"/>
    <property type="match status" value="1"/>
</dbReference>
<dbReference type="InterPro" id="IPR016135">
    <property type="entry name" value="UBQ-conjugating_enzyme/RWD"/>
</dbReference>
<protein>
    <recommendedName>
        <fullName evidence="2">UBC core domain-containing protein</fullName>
    </recommendedName>
</protein>
<feature type="domain" description="UBC core" evidence="2">
    <location>
        <begin position="8"/>
        <end position="158"/>
    </location>
</feature>
<evidence type="ECO:0000259" key="2">
    <source>
        <dbReference type="PROSITE" id="PS50127"/>
    </source>
</evidence>
<evidence type="ECO:0000313" key="4">
    <source>
        <dbReference type="Proteomes" id="UP001365542"/>
    </source>
</evidence>
<proteinExistence type="predicted"/>
<dbReference type="Gene3D" id="3.10.110.10">
    <property type="entry name" value="Ubiquitin Conjugating Enzyme"/>
    <property type="match status" value="1"/>
</dbReference>
<accession>A0AAV9WYM7</accession>
<dbReference type="CDD" id="cd23812">
    <property type="entry name" value="UBCc_ScPEX4-like"/>
    <property type="match status" value="1"/>
</dbReference>
<reference evidence="3 4" key="1">
    <citation type="submission" date="2019-10" db="EMBL/GenBank/DDBJ databases">
        <authorList>
            <person name="Palmer J.M."/>
        </authorList>
    </citation>
    <scope>NUCLEOTIDE SEQUENCE [LARGE SCALE GENOMIC DNA]</scope>
    <source>
        <strain evidence="3 4">TWF694</strain>
    </source>
</reference>
<dbReference type="SMART" id="SM00212">
    <property type="entry name" value="UBCc"/>
    <property type="match status" value="1"/>
</dbReference>
<evidence type="ECO:0000313" key="3">
    <source>
        <dbReference type="EMBL" id="KAK6530105.1"/>
    </source>
</evidence>
<keyword evidence="1" id="KW-0833">Ubl conjugation pathway</keyword>
<dbReference type="EMBL" id="JAVHJO010000013">
    <property type="protein sequence ID" value="KAK6530105.1"/>
    <property type="molecule type" value="Genomic_DNA"/>
</dbReference>
<dbReference type="Proteomes" id="UP001365542">
    <property type="component" value="Unassembled WGS sequence"/>
</dbReference>
<evidence type="ECO:0000256" key="1">
    <source>
        <dbReference type="ARBA" id="ARBA00022786"/>
    </source>
</evidence>
<dbReference type="InterPro" id="IPR000608">
    <property type="entry name" value="UBC"/>
</dbReference>
<comment type="caution">
    <text evidence="3">The sequence shown here is derived from an EMBL/GenBank/DDBJ whole genome shotgun (WGS) entry which is preliminary data.</text>
</comment>
<dbReference type="AlphaFoldDB" id="A0AAV9WYM7"/>
<name>A0AAV9WYM7_9PEZI</name>
<gene>
    <name evidence="3" type="ORF">TWF694_003477</name>
</gene>
<dbReference type="Pfam" id="PF00179">
    <property type="entry name" value="UQ_con"/>
    <property type="match status" value="1"/>
</dbReference>
<dbReference type="InterPro" id="IPR050113">
    <property type="entry name" value="Ub_conjugating_enzyme"/>
</dbReference>
<dbReference type="PROSITE" id="PS50127">
    <property type="entry name" value="UBC_2"/>
    <property type="match status" value="1"/>
</dbReference>
<organism evidence="3 4">
    <name type="scientific">Orbilia ellipsospora</name>
    <dbReference type="NCBI Taxonomy" id="2528407"/>
    <lineage>
        <taxon>Eukaryota</taxon>
        <taxon>Fungi</taxon>
        <taxon>Dikarya</taxon>
        <taxon>Ascomycota</taxon>
        <taxon>Pezizomycotina</taxon>
        <taxon>Orbiliomycetes</taxon>
        <taxon>Orbiliales</taxon>
        <taxon>Orbiliaceae</taxon>
        <taxon>Orbilia</taxon>
    </lineage>
</organism>
<keyword evidence="4" id="KW-1185">Reference proteome</keyword>
<sequence length="162" mass="17876">MSASTSASANRRLILELNKNTQEKSPAVTYLGPIDDSDLFHWRGGLLGTPDSPYEGGIWDLDIVIPDNYPLAPPTVTFVTKMCHPNVHIKTGEICLDLLKSAWTPAYTISSTMTAIQTLLTSPEPDSPLNVDVASLLRSGDTVGYDSLVRYYVWRYAKKEKS</sequence>
<dbReference type="SUPFAM" id="SSF54495">
    <property type="entry name" value="UBC-like"/>
    <property type="match status" value="1"/>
</dbReference>